<organism evidence="1 2">
    <name type="scientific">Synechococcus phage S-T4</name>
    <dbReference type="NCBI Taxonomy" id="2268578"/>
    <lineage>
        <taxon>Viruses</taxon>
        <taxon>Duplodnaviria</taxon>
        <taxon>Heunggongvirae</taxon>
        <taxon>Uroviricota</taxon>
        <taxon>Caudoviricetes</taxon>
        <taxon>Pantevenvirales</taxon>
        <taxon>Kyanoviridae</taxon>
        <taxon>Tamkungvirus</taxon>
        <taxon>Tamkungvirus ST4</taxon>
    </lineage>
</organism>
<accession>A0A385EFC3</accession>
<keyword evidence="2" id="KW-1185">Reference proteome</keyword>
<reference evidence="2" key="1">
    <citation type="submission" date="2018-05" db="EMBL/GenBank/DDBJ databases">
        <authorList>
            <person name="You S."/>
        </authorList>
    </citation>
    <scope>NUCLEOTIDE SEQUENCE [LARGE SCALE GENOMIC DNA]</scope>
</reference>
<evidence type="ECO:0000313" key="2">
    <source>
        <dbReference type="Proteomes" id="UP000257648"/>
    </source>
</evidence>
<name>A0A385EFC3_9CAUD</name>
<evidence type="ECO:0000313" key="1">
    <source>
        <dbReference type="EMBL" id="AXQ70584.1"/>
    </source>
</evidence>
<dbReference type="EMBL" id="MH412654">
    <property type="protein sequence ID" value="AXQ70584.1"/>
    <property type="molecule type" value="Genomic_DNA"/>
</dbReference>
<dbReference type="Proteomes" id="UP000257648">
    <property type="component" value="Segment"/>
</dbReference>
<dbReference type="GeneID" id="55001965"/>
<protein>
    <submittedName>
        <fullName evidence="1">Virion structural protein</fullName>
    </submittedName>
</protein>
<dbReference type="KEGG" id="vg:55001965"/>
<sequence>MAQWNKNTQDYLNQERTLHEVYMRCDEYGQIITPSACGESAFGEPIAVPITPKIQGDAVYGLDPREFETFTFSASGIATNGDSRFKVSAGSDANSYGVIRSRNFVRYRPGQGLVCRFTASFSENPVGFTQRAGLFNQEQALQIGYAHTNGKFGILRANGGKAHIQEFAFTALADGTVTVTLNGTAFTPVVLDGGSIAANLAQLSQKLKLQPLFNALYLEEYDQSKISFLATSLGAQAGSFTMTSTATITFTTTTKQTGVAQTEYWTPQEEFNLDKLDGTGYSGVTLDPTKLNVYQINFRWLGAGEMRYAIENPLNGDMMFFHHEDYSNKYEHPHLDNPSLKIGYVAANLGGGVGVVTTRGASFMGAIEGIVEQTRLPYSVTATRNSGMNTPGSLYHLLTLKNKLIYQGKINTRDLLPKRLTASVNTVGDPAIIRLFWNPTFTNNMRWTTQTNYNASLYAVEDSTGSFTLAAQATPPIAAYHVSNGDTIDVDLTAIGIHVPPNSYLTAVITSSSNITNASASFIYVED</sequence>
<proteinExistence type="predicted"/>
<dbReference type="RefSeq" id="YP_009810943.1">
    <property type="nucleotide sequence ID" value="NC_048049.1"/>
</dbReference>